<comment type="caution">
    <text evidence="6">The sequence shown here is derived from an EMBL/GenBank/DDBJ whole genome shotgun (WGS) entry which is preliminary data.</text>
</comment>
<evidence type="ECO:0000259" key="5">
    <source>
        <dbReference type="Pfam" id="PF13399"/>
    </source>
</evidence>
<gene>
    <name evidence="6" type="ORF">IQ260_17145</name>
</gene>
<dbReference type="Gene3D" id="3.40.630.190">
    <property type="entry name" value="LCP protein"/>
    <property type="match status" value="1"/>
</dbReference>
<protein>
    <submittedName>
        <fullName evidence="6">LCP family protein</fullName>
    </submittedName>
</protein>
<dbReference type="InterPro" id="IPR004474">
    <property type="entry name" value="LytR_CpsA_psr"/>
</dbReference>
<dbReference type="EMBL" id="JADEXP010000164">
    <property type="protein sequence ID" value="MBE9068380.1"/>
    <property type="molecule type" value="Genomic_DNA"/>
</dbReference>
<reference evidence="6" key="1">
    <citation type="submission" date="2020-10" db="EMBL/GenBank/DDBJ databases">
        <authorList>
            <person name="Castelo-Branco R."/>
            <person name="Eusebio N."/>
            <person name="Adriana R."/>
            <person name="Vieira A."/>
            <person name="Brugerolle De Fraissinette N."/>
            <person name="Rezende De Castro R."/>
            <person name="Schneider M.P."/>
            <person name="Vasconcelos V."/>
            <person name="Leao P.N."/>
        </authorList>
    </citation>
    <scope>NUCLEOTIDE SEQUENCE</scope>
    <source>
        <strain evidence="6">LEGE 11479</strain>
    </source>
</reference>
<accession>A0A928ZVS9</accession>
<evidence type="ECO:0000313" key="6">
    <source>
        <dbReference type="EMBL" id="MBE9068380.1"/>
    </source>
</evidence>
<comment type="similarity">
    <text evidence="1">Belongs to the LytR/CpsA/Psr (LCP) family.</text>
</comment>
<dbReference type="Pfam" id="PF03816">
    <property type="entry name" value="LytR_cpsA_psr"/>
    <property type="match status" value="1"/>
</dbReference>
<dbReference type="NCBIfam" id="TIGR00350">
    <property type="entry name" value="lytR_cpsA_psr"/>
    <property type="match status" value="1"/>
</dbReference>
<dbReference type="PANTHER" id="PTHR33392">
    <property type="entry name" value="POLYISOPRENYL-TEICHOIC ACID--PEPTIDOGLYCAN TEICHOIC ACID TRANSFERASE TAGU"/>
    <property type="match status" value="1"/>
</dbReference>
<evidence type="ECO:0000256" key="2">
    <source>
        <dbReference type="SAM" id="MobiDB-lite"/>
    </source>
</evidence>
<evidence type="ECO:0000313" key="7">
    <source>
        <dbReference type="Proteomes" id="UP000615026"/>
    </source>
</evidence>
<proteinExistence type="inferred from homology"/>
<feature type="compositionally biased region" description="Basic residues" evidence="2">
    <location>
        <begin position="1"/>
        <end position="16"/>
    </location>
</feature>
<name>A0A928ZVS9_LEPEC</name>
<feature type="region of interest" description="Disordered" evidence="2">
    <location>
        <begin position="1"/>
        <end position="24"/>
    </location>
</feature>
<evidence type="ECO:0000259" key="4">
    <source>
        <dbReference type="Pfam" id="PF03816"/>
    </source>
</evidence>
<keyword evidence="3" id="KW-0812">Transmembrane</keyword>
<dbReference type="InterPro" id="IPR050922">
    <property type="entry name" value="LytR/CpsA/Psr_CW_biosynth"/>
</dbReference>
<evidence type="ECO:0000256" key="1">
    <source>
        <dbReference type="ARBA" id="ARBA00006068"/>
    </source>
</evidence>
<dbReference type="Proteomes" id="UP000615026">
    <property type="component" value="Unassembled WGS sequence"/>
</dbReference>
<keyword evidence="7" id="KW-1185">Reference proteome</keyword>
<sequence>MSIPSRKKQPAKRPKKPAVSGTKTRGLRVPKWAWLTVALASVATISAGTGALLAVSMNSQPLLQSQLSPEEAAVFSEGDPILSNSSLRLPRLTRPVNILVLGVKVLTSDLDDPLGEDVGYHALVNSFEGLSDTMLLLRFNPRTGQLVVMSVPRDTRALVSGVLTKINEANLDGGPALTAEALSDLLGGVAIDRYVRINVQGVEKLIDALGGVTVNVPKDMKYQDDSQHLYINLKAGRQTLDGDQALQFLRFRYDNHGDIGRVQRQQTMMRAVIEQTLNPATIARLPKILSVIQSHVDTNLSVEELVALVGYGSQTSRSDVQMLMLPGNFSSPAEYELSYWLPNYDKIDGMVQQYFGLDSVQTMEAASPSYLRVVIQDSTGDNVATQSLVDTLYDSGYRNVIVGEELNETLPETRIVAQRGDRASASMLQQFLRIGEVRVESTGNLDSDITIQLGEDWLGEHGAAL</sequence>
<dbReference type="InterPro" id="IPR027381">
    <property type="entry name" value="LytR/CpsA/Psr_C"/>
</dbReference>
<organism evidence="6 7">
    <name type="scientific">Leptolyngbya cf. ectocarpi LEGE 11479</name>
    <dbReference type="NCBI Taxonomy" id="1828722"/>
    <lineage>
        <taxon>Bacteria</taxon>
        <taxon>Bacillati</taxon>
        <taxon>Cyanobacteriota</taxon>
        <taxon>Cyanophyceae</taxon>
        <taxon>Leptolyngbyales</taxon>
        <taxon>Leptolyngbyaceae</taxon>
        <taxon>Leptolyngbya group</taxon>
        <taxon>Leptolyngbya</taxon>
    </lineage>
</organism>
<dbReference type="Pfam" id="PF13399">
    <property type="entry name" value="LytR_C"/>
    <property type="match status" value="1"/>
</dbReference>
<feature type="domain" description="LytR/CpsA/Psr regulator C-terminal" evidence="5">
    <location>
        <begin position="371"/>
        <end position="457"/>
    </location>
</feature>
<feature type="transmembrane region" description="Helical" evidence="3">
    <location>
        <begin position="32"/>
        <end position="55"/>
    </location>
</feature>
<dbReference type="PANTHER" id="PTHR33392:SF6">
    <property type="entry name" value="POLYISOPRENYL-TEICHOIC ACID--PEPTIDOGLYCAN TEICHOIC ACID TRANSFERASE TAGU"/>
    <property type="match status" value="1"/>
</dbReference>
<keyword evidence="3" id="KW-0472">Membrane</keyword>
<dbReference type="AlphaFoldDB" id="A0A928ZVS9"/>
<evidence type="ECO:0000256" key="3">
    <source>
        <dbReference type="SAM" id="Phobius"/>
    </source>
</evidence>
<feature type="domain" description="Cell envelope-related transcriptional attenuator" evidence="4">
    <location>
        <begin position="131"/>
        <end position="276"/>
    </location>
</feature>
<keyword evidence="3" id="KW-1133">Transmembrane helix</keyword>